<evidence type="ECO:0000313" key="3">
    <source>
        <dbReference type="Proteomes" id="UP000295707"/>
    </source>
</evidence>
<name>A0A4R1H7W5_9GAMM</name>
<dbReference type="SUPFAM" id="SSF52821">
    <property type="entry name" value="Rhodanese/Cell cycle control phosphatase"/>
    <property type="match status" value="1"/>
</dbReference>
<dbReference type="PROSITE" id="PS50206">
    <property type="entry name" value="RHODANESE_3"/>
    <property type="match status" value="1"/>
</dbReference>
<protein>
    <submittedName>
        <fullName evidence="2">Rhodanese-related sulfurtransferase</fullName>
    </submittedName>
</protein>
<dbReference type="EMBL" id="SMFX01000001">
    <property type="protein sequence ID" value="TCK17924.1"/>
    <property type="molecule type" value="Genomic_DNA"/>
</dbReference>
<dbReference type="Proteomes" id="UP000295707">
    <property type="component" value="Unassembled WGS sequence"/>
</dbReference>
<comment type="caution">
    <text evidence="2">The sequence shown here is derived from an EMBL/GenBank/DDBJ whole genome shotgun (WGS) entry which is preliminary data.</text>
</comment>
<keyword evidence="3" id="KW-1185">Reference proteome</keyword>
<organism evidence="2 3">
    <name type="scientific">Thiogranum longum</name>
    <dbReference type="NCBI Taxonomy" id="1537524"/>
    <lineage>
        <taxon>Bacteria</taxon>
        <taxon>Pseudomonadati</taxon>
        <taxon>Pseudomonadota</taxon>
        <taxon>Gammaproteobacteria</taxon>
        <taxon>Chromatiales</taxon>
        <taxon>Ectothiorhodospiraceae</taxon>
        <taxon>Thiogranum</taxon>
    </lineage>
</organism>
<evidence type="ECO:0000259" key="1">
    <source>
        <dbReference type="PROSITE" id="PS50206"/>
    </source>
</evidence>
<sequence length="140" mass="15287">MFRKIAVFLIGGWLISLASPLLAESVPESIDGTTRVIAEDVIELVSSNPDVVIIDARKSSDREKGFIEGSIGLPDTETTEASLASHIPSRDSAILFYCNGEKCGRSVKSAKMAVALGYKNVYWFRGGWAEWMEKGYPVAK</sequence>
<dbReference type="Pfam" id="PF00581">
    <property type="entry name" value="Rhodanese"/>
    <property type="match status" value="1"/>
</dbReference>
<dbReference type="CDD" id="cd00158">
    <property type="entry name" value="RHOD"/>
    <property type="match status" value="1"/>
</dbReference>
<dbReference type="Gene3D" id="3.40.250.10">
    <property type="entry name" value="Rhodanese-like domain"/>
    <property type="match status" value="1"/>
</dbReference>
<proteinExistence type="predicted"/>
<gene>
    <name evidence="2" type="ORF">DFR30_1178</name>
</gene>
<dbReference type="GO" id="GO:0004792">
    <property type="term" value="F:thiosulfate-cyanide sulfurtransferase activity"/>
    <property type="evidence" value="ECO:0007669"/>
    <property type="project" value="TreeGrafter"/>
</dbReference>
<dbReference type="SMART" id="SM00450">
    <property type="entry name" value="RHOD"/>
    <property type="match status" value="1"/>
</dbReference>
<evidence type="ECO:0000313" key="2">
    <source>
        <dbReference type="EMBL" id="TCK17924.1"/>
    </source>
</evidence>
<dbReference type="PANTHER" id="PTHR44086">
    <property type="entry name" value="THIOSULFATE SULFURTRANSFERASE RDL2, MITOCHONDRIAL-RELATED"/>
    <property type="match status" value="1"/>
</dbReference>
<keyword evidence="2" id="KW-0808">Transferase</keyword>
<dbReference type="InterPro" id="IPR001763">
    <property type="entry name" value="Rhodanese-like_dom"/>
</dbReference>
<dbReference type="RefSeq" id="WP_132971761.1">
    <property type="nucleotide sequence ID" value="NZ_SMFX01000001.1"/>
</dbReference>
<feature type="domain" description="Rhodanese" evidence="1">
    <location>
        <begin position="47"/>
        <end position="140"/>
    </location>
</feature>
<dbReference type="AlphaFoldDB" id="A0A4R1H7W5"/>
<dbReference type="PANTHER" id="PTHR44086:SF10">
    <property type="entry name" value="THIOSULFATE SULFURTRANSFERASE_RHODANESE-LIKE DOMAIN-CONTAINING PROTEIN 3"/>
    <property type="match status" value="1"/>
</dbReference>
<accession>A0A4R1H7W5</accession>
<dbReference type="InterPro" id="IPR036873">
    <property type="entry name" value="Rhodanese-like_dom_sf"/>
</dbReference>
<reference evidence="2 3" key="1">
    <citation type="submission" date="2019-03" db="EMBL/GenBank/DDBJ databases">
        <title>Genomic Encyclopedia of Type Strains, Phase IV (KMG-IV): sequencing the most valuable type-strain genomes for metagenomic binning, comparative biology and taxonomic classification.</title>
        <authorList>
            <person name="Goeker M."/>
        </authorList>
    </citation>
    <scope>NUCLEOTIDE SEQUENCE [LARGE SCALE GENOMIC DNA]</scope>
    <source>
        <strain evidence="2 3">DSM 19610</strain>
    </source>
</reference>
<dbReference type="OrthoDB" id="176845at2"/>